<proteinExistence type="predicted"/>
<feature type="transmembrane region" description="Helical" evidence="1">
    <location>
        <begin position="7"/>
        <end position="26"/>
    </location>
</feature>
<sequence>MLIYRNYLSTLLLSISTVFFCYILHLCFEFSLLHFSMSISATPHILMLVSSFSLS</sequence>
<protein>
    <submittedName>
        <fullName evidence="2">Uncharacterized protein</fullName>
    </submittedName>
</protein>
<evidence type="ECO:0000313" key="3">
    <source>
        <dbReference type="Proteomes" id="UP000799302"/>
    </source>
</evidence>
<dbReference type="AlphaFoldDB" id="A0A6A6TVH6"/>
<keyword evidence="1" id="KW-0472">Membrane</keyword>
<dbReference type="EMBL" id="MU004245">
    <property type="protein sequence ID" value="KAF2663456.1"/>
    <property type="molecule type" value="Genomic_DNA"/>
</dbReference>
<dbReference type="Proteomes" id="UP000799302">
    <property type="component" value="Unassembled WGS sequence"/>
</dbReference>
<evidence type="ECO:0000313" key="2">
    <source>
        <dbReference type="EMBL" id="KAF2663456.1"/>
    </source>
</evidence>
<gene>
    <name evidence="2" type="ORF">BT63DRAFT_119334</name>
</gene>
<feature type="transmembrane region" description="Helical" evidence="1">
    <location>
        <begin position="32"/>
        <end position="54"/>
    </location>
</feature>
<keyword evidence="1" id="KW-1133">Transmembrane helix</keyword>
<name>A0A6A6TVH6_9PEZI</name>
<organism evidence="2 3">
    <name type="scientific">Microthyrium microscopicum</name>
    <dbReference type="NCBI Taxonomy" id="703497"/>
    <lineage>
        <taxon>Eukaryota</taxon>
        <taxon>Fungi</taxon>
        <taxon>Dikarya</taxon>
        <taxon>Ascomycota</taxon>
        <taxon>Pezizomycotina</taxon>
        <taxon>Dothideomycetes</taxon>
        <taxon>Dothideomycetes incertae sedis</taxon>
        <taxon>Microthyriales</taxon>
        <taxon>Microthyriaceae</taxon>
        <taxon>Microthyrium</taxon>
    </lineage>
</organism>
<keyword evidence="3" id="KW-1185">Reference proteome</keyword>
<reference evidence="2" key="1">
    <citation type="journal article" date="2020" name="Stud. Mycol.">
        <title>101 Dothideomycetes genomes: a test case for predicting lifestyles and emergence of pathogens.</title>
        <authorList>
            <person name="Haridas S."/>
            <person name="Albert R."/>
            <person name="Binder M."/>
            <person name="Bloem J."/>
            <person name="Labutti K."/>
            <person name="Salamov A."/>
            <person name="Andreopoulos B."/>
            <person name="Baker S."/>
            <person name="Barry K."/>
            <person name="Bills G."/>
            <person name="Bluhm B."/>
            <person name="Cannon C."/>
            <person name="Castanera R."/>
            <person name="Culley D."/>
            <person name="Daum C."/>
            <person name="Ezra D."/>
            <person name="Gonzalez J."/>
            <person name="Henrissat B."/>
            <person name="Kuo A."/>
            <person name="Liang C."/>
            <person name="Lipzen A."/>
            <person name="Lutzoni F."/>
            <person name="Magnuson J."/>
            <person name="Mondo S."/>
            <person name="Nolan M."/>
            <person name="Ohm R."/>
            <person name="Pangilinan J."/>
            <person name="Park H.-J."/>
            <person name="Ramirez L."/>
            <person name="Alfaro M."/>
            <person name="Sun H."/>
            <person name="Tritt A."/>
            <person name="Yoshinaga Y."/>
            <person name="Zwiers L.-H."/>
            <person name="Turgeon B."/>
            <person name="Goodwin S."/>
            <person name="Spatafora J."/>
            <person name="Crous P."/>
            <person name="Grigoriev I."/>
        </authorList>
    </citation>
    <scope>NUCLEOTIDE SEQUENCE</scope>
    <source>
        <strain evidence="2">CBS 115976</strain>
    </source>
</reference>
<evidence type="ECO:0000256" key="1">
    <source>
        <dbReference type="SAM" id="Phobius"/>
    </source>
</evidence>
<accession>A0A6A6TVH6</accession>
<keyword evidence="1" id="KW-0812">Transmembrane</keyword>